<protein>
    <recommendedName>
        <fullName evidence="5">Single-stranded DNA-binding protein</fullName>
    </recommendedName>
</protein>
<evidence type="ECO:0008006" key="5">
    <source>
        <dbReference type="Google" id="ProtNLM"/>
    </source>
</evidence>
<dbReference type="SUPFAM" id="SSF50249">
    <property type="entry name" value="Nucleic acid-binding proteins"/>
    <property type="match status" value="1"/>
</dbReference>
<name>A0A2Z5GB30_9BACT</name>
<dbReference type="InterPro" id="IPR000424">
    <property type="entry name" value="Primosome_PriB/ssb"/>
</dbReference>
<dbReference type="InterPro" id="IPR012340">
    <property type="entry name" value="NA-bd_OB-fold"/>
</dbReference>
<proteinExistence type="predicted"/>
<dbReference type="RefSeq" id="WP_114211555.1">
    <property type="nucleotide sequence ID" value="NZ_CP030844.1"/>
</dbReference>
<evidence type="ECO:0000313" key="3">
    <source>
        <dbReference type="EMBL" id="AXC16423.1"/>
    </source>
</evidence>
<evidence type="ECO:0000256" key="1">
    <source>
        <dbReference type="ARBA" id="ARBA00023125"/>
    </source>
</evidence>
<dbReference type="Proteomes" id="UP000253606">
    <property type="component" value="Plasmid pACPOL3"/>
</dbReference>
<geneLocation type="plasmid" evidence="4">
    <name>pacpol3</name>
</geneLocation>
<dbReference type="Gene3D" id="2.40.50.140">
    <property type="entry name" value="Nucleic acid-binding proteins"/>
    <property type="match status" value="1"/>
</dbReference>
<dbReference type="Pfam" id="PF00436">
    <property type="entry name" value="SSB"/>
    <property type="match status" value="1"/>
</dbReference>
<evidence type="ECO:0000313" key="4">
    <source>
        <dbReference type="Proteomes" id="UP000253606"/>
    </source>
</evidence>
<organism evidence="3 4">
    <name type="scientific">Acidisarcina polymorpha</name>
    <dbReference type="NCBI Taxonomy" id="2211140"/>
    <lineage>
        <taxon>Bacteria</taxon>
        <taxon>Pseudomonadati</taxon>
        <taxon>Acidobacteriota</taxon>
        <taxon>Terriglobia</taxon>
        <taxon>Terriglobales</taxon>
        <taxon>Acidobacteriaceae</taxon>
        <taxon>Acidisarcina</taxon>
    </lineage>
</organism>
<dbReference type="PROSITE" id="PS50935">
    <property type="entry name" value="SSB"/>
    <property type="match status" value="1"/>
</dbReference>
<dbReference type="AlphaFoldDB" id="A0A2Z5GB30"/>
<dbReference type="GO" id="GO:0003697">
    <property type="term" value="F:single-stranded DNA binding"/>
    <property type="evidence" value="ECO:0007669"/>
    <property type="project" value="InterPro"/>
</dbReference>
<keyword evidence="3" id="KW-0614">Plasmid</keyword>
<evidence type="ECO:0000256" key="2">
    <source>
        <dbReference type="PROSITE-ProRule" id="PRU00252"/>
    </source>
</evidence>
<keyword evidence="4" id="KW-1185">Reference proteome</keyword>
<sequence>MEILNQVILAGNLTDKPSVDETGGRQFVRARLAQSWQYDTRGKTVEHRQFIPLTFFGDSQATAKTFDKGDNIHITGQLIRRIPASDASSNTTIFEIHVIRAFLIARPSREAQRTIHQNVIRQTNDSKQTPAFLTESINEWPV</sequence>
<dbReference type="EMBL" id="CP030844">
    <property type="protein sequence ID" value="AXC16423.1"/>
    <property type="molecule type" value="Genomic_DNA"/>
</dbReference>
<reference evidence="3 4" key="1">
    <citation type="journal article" date="2018" name="Front. Microbiol.">
        <title>Hydrolytic Capabilities as a Key to Environmental Success: Chitinolytic and Cellulolytic Acidobacteria From Acidic Sub-arctic Soils and Boreal Peatlands.</title>
        <authorList>
            <person name="Belova S.E."/>
            <person name="Ravin N.V."/>
            <person name="Pankratov T.A."/>
            <person name="Rakitin A.L."/>
            <person name="Ivanova A.A."/>
            <person name="Beletsky A.V."/>
            <person name="Mardanov A.V."/>
            <person name="Sinninghe Damste J.S."/>
            <person name="Dedysh S.N."/>
        </authorList>
    </citation>
    <scope>NUCLEOTIDE SEQUENCE [LARGE SCALE GENOMIC DNA]</scope>
    <source>
        <strain evidence="3 4">SBC82</strain>
        <plasmid evidence="4">pacpol3</plasmid>
    </source>
</reference>
<keyword evidence="1 2" id="KW-0238">DNA-binding</keyword>
<accession>A0A2Z5GB30</accession>
<dbReference type="KEGG" id="abas:ACPOL_7233"/>
<gene>
    <name evidence="3" type="ORF">ACPOL_7233</name>
</gene>